<keyword evidence="2" id="KW-0472">Membrane</keyword>
<dbReference type="Proteomes" id="UP000735302">
    <property type="component" value="Unassembled WGS sequence"/>
</dbReference>
<evidence type="ECO:0000313" key="3">
    <source>
        <dbReference type="EMBL" id="GFO47542.1"/>
    </source>
</evidence>
<dbReference type="AlphaFoldDB" id="A0AAV4DU43"/>
<keyword evidence="2" id="KW-0812">Transmembrane</keyword>
<accession>A0AAV4DU43</accession>
<evidence type="ECO:0000313" key="4">
    <source>
        <dbReference type="Proteomes" id="UP000735302"/>
    </source>
</evidence>
<reference evidence="3 4" key="1">
    <citation type="journal article" date="2021" name="Elife">
        <title>Chloroplast acquisition without the gene transfer in kleptoplastic sea slugs, Plakobranchus ocellatus.</title>
        <authorList>
            <person name="Maeda T."/>
            <person name="Takahashi S."/>
            <person name="Yoshida T."/>
            <person name="Shimamura S."/>
            <person name="Takaki Y."/>
            <person name="Nagai Y."/>
            <person name="Toyoda A."/>
            <person name="Suzuki Y."/>
            <person name="Arimoto A."/>
            <person name="Ishii H."/>
            <person name="Satoh N."/>
            <person name="Nishiyama T."/>
            <person name="Hasebe M."/>
            <person name="Maruyama T."/>
            <person name="Minagawa J."/>
            <person name="Obokata J."/>
            <person name="Shigenobu S."/>
        </authorList>
    </citation>
    <scope>NUCLEOTIDE SEQUENCE [LARGE SCALE GENOMIC DNA]</scope>
</reference>
<keyword evidence="4" id="KW-1185">Reference proteome</keyword>
<organism evidence="3 4">
    <name type="scientific">Plakobranchus ocellatus</name>
    <dbReference type="NCBI Taxonomy" id="259542"/>
    <lineage>
        <taxon>Eukaryota</taxon>
        <taxon>Metazoa</taxon>
        <taxon>Spiralia</taxon>
        <taxon>Lophotrochozoa</taxon>
        <taxon>Mollusca</taxon>
        <taxon>Gastropoda</taxon>
        <taxon>Heterobranchia</taxon>
        <taxon>Euthyneura</taxon>
        <taxon>Panpulmonata</taxon>
        <taxon>Sacoglossa</taxon>
        <taxon>Placobranchoidea</taxon>
        <taxon>Plakobranchidae</taxon>
        <taxon>Plakobranchus</taxon>
    </lineage>
</organism>
<feature type="transmembrane region" description="Helical" evidence="2">
    <location>
        <begin position="106"/>
        <end position="132"/>
    </location>
</feature>
<feature type="transmembrane region" description="Helical" evidence="2">
    <location>
        <begin position="152"/>
        <end position="176"/>
    </location>
</feature>
<evidence type="ECO:0000256" key="1">
    <source>
        <dbReference type="SAM" id="MobiDB-lite"/>
    </source>
</evidence>
<dbReference type="EMBL" id="BLXT01008339">
    <property type="protein sequence ID" value="GFO47542.1"/>
    <property type="molecule type" value="Genomic_DNA"/>
</dbReference>
<feature type="region of interest" description="Disordered" evidence="1">
    <location>
        <begin position="218"/>
        <end position="247"/>
    </location>
</feature>
<evidence type="ECO:0000256" key="2">
    <source>
        <dbReference type="SAM" id="Phobius"/>
    </source>
</evidence>
<feature type="compositionally biased region" description="Basic residues" evidence="1">
    <location>
        <begin position="234"/>
        <end position="247"/>
    </location>
</feature>
<protein>
    <submittedName>
        <fullName evidence="3">Uncharacterized protein</fullName>
    </submittedName>
</protein>
<gene>
    <name evidence="3" type="ORF">PoB_007404700</name>
</gene>
<proteinExistence type="predicted"/>
<sequence length="247" mass="25584">MIEPIKCLLIACRSIPDRVAVAGQKMNDSAPEVDADLTGSSKLVSDRNREVFEIVNYVTISGTIGLFGICSNIINIIIFVNFATATAAAVAAASHDDDDDDDDNDVAAANAATVASLATAVIVVAATIAVTLAPTAAVTPATVAAATVASTAAIVAAATVASTAAIVAAAVCYRCLYQWSRLHTFSVTLHNTTRNVCGPLVTVLALLSVGRLSVAFSSQRPVPGPTRVAGSLRSARRKWKQHTKQHE</sequence>
<comment type="caution">
    <text evidence="3">The sequence shown here is derived from an EMBL/GenBank/DDBJ whole genome shotgun (WGS) entry which is preliminary data.</text>
</comment>
<name>A0AAV4DU43_9GAST</name>
<keyword evidence="2" id="KW-1133">Transmembrane helix</keyword>